<evidence type="ECO:0000313" key="5">
    <source>
        <dbReference type="EMBL" id="KKW42603.1"/>
    </source>
</evidence>
<name>A0A0G1YGR3_9BACT</name>
<dbReference type="CDD" id="cd06100">
    <property type="entry name" value="CCL_ACL-C"/>
    <property type="match status" value="1"/>
</dbReference>
<dbReference type="GO" id="GO:0005975">
    <property type="term" value="P:carbohydrate metabolic process"/>
    <property type="evidence" value="ECO:0007669"/>
    <property type="project" value="TreeGrafter"/>
</dbReference>
<dbReference type="PANTHER" id="PTHR11739">
    <property type="entry name" value="CITRATE SYNTHASE"/>
    <property type="match status" value="1"/>
</dbReference>
<protein>
    <recommendedName>
        <fullName evidence="3">citrate synthase (unknown stereospecificity)</fullName>
        <ecNumber evidence="3">2.3.3.16</ecNumber>
    </recommendedName>
</protein>
<dbReference type="GO" id="GO:0036440">
    <property type="term" value="F:citrate synthase activity"/>
    <property type="evidence" value="ECO:0007669"/>
    <property type="project" value="UniProtKB-EC"/>
</dbReference>
<dbReference type="UniPathway" id="UPA00223"/>
<dbReference type="Gene3D" id="1.10.230.10">
    <property type="entry name" value="Cytochrome P450-Terp, domain 2"/>
    <property type="match status" value="1"/>
</dbReference>
<organism evidence="5 6">
    <name type="scientific">Candidatus Magasanikbacteria bacterium GW2011_GWA2_56_11</name>
    <dbReference type="NCBI Taxonomy" id="1619044"/>
    <lineage>
        <taxon>Bacteria</taxon>
        <taxon>Candidatus Magasanikiibacteriota</taxon>
    </lineage>
</organism>
<evidence type="ECO:0000256" key="1">
    <source>
        <dbReference type="ARBA" id="ARBA00005163"/>
    </source>
</evidence>
<dbReference type="NCBIfam" id="NF004869">
    <property type="entry name" value="PRK06224.1-6"/>
    <property type="match status" value="1"/>
</dbReference>
<dbReference type="SUPFAM" id="SSF48256">
    <property type="entry name" value="Citrate synthase"/>
    <property type="match status" value="1"/>
</dbReference>
<dbReference type="GO" id="GO:0006099">
    <property type="term" value="P:tricarboxylic acid cycle"/>
    <property type="evidence" value="ECO:0007669"/>
    <property type="project" value="UniProtKB-UniPathway"/>
</dbReference>
<dbReference type="Gene3D" id="1.10.580.10">
    <property type="entry name" value="Citrate Synthase, domain 1"/>
    <property type="match status" value="2"/>
</dbReference>
<comment type="caution">
    <text evidence="5">The sequence shown here is derived from an EMBL/GenBank/DDBJ whole genome shotgun (WGS) entry which is preliminary data.</text>
</comment>
<evidence type="ECO:0000256" key="4">
    <source>
        <dbReference type="ARBA" id="ARBA00022679"/>
    </source>
</evidence>
<dbReference type="EC" id="2.3.3.16" evidence="3"/>
<dbReference type="InterPro" id="IPR002020">
    <property type="entry name" value="Citrate_synthase"/>
</dbReference>
<comment type="pathway">
    <text evidence="1">Carbohydrate metabolism; tricarboxylic acid cycle.</text>
</comment>
<accession>A0A0G1YGR3</accession>
<dbReference type="InterPro" id="IPR016142">
    <property type="entry name" value="Citrate_synth-like_lrg_a-sub"/>
</dbReference>
<gene>
    <name evidence="5" type="ORF">UY92_C0005G0025</name>
</gene>
<evidence type="ECO:0000313" key="6">
    <source>
        <dbReference type="Proteomes" id="UP000033870"/>
    </source>
</evidence>
<proteinExistence type="inferred from homology"/>
<dbReference type="EMBL" id="LCRX01000005">
    <property type="protein sequence ID" value="KKW42603.1"/>
    <property type="molecule type" value="Genomic_DNA"/>
</dbReference>
<dbReference type="InterPro" id="IPR036969">
    <property type="entry name" value="Citrate_synthase_sf"/>
</dbReference>
<evidence type="ECO:0000256" key="3">
    <source>
        <dbReference type="ARBA" id="ARBA00012972"/>
    </source>
</evidence>
<reference evidence="5 6" key="1">
    <citation type="journal article" date="2015" name="Nature">
        <title>rRNA introns, odd ribosomes, and small enigmatic genomes across a large radiation of phyla.</title>
        <authorList>
            <person name="Brown C.T."/>
            <person name="Hug L.A."/>
            <person name="Thomas B.C."/>
            <person name="Sharon I."/>
            <person name="Castelle C.J."/>
            <person name="Singh A."/>
            <person name="Wilkins M.J."/>
            <person name="Williams K.H."/>
            <person name="Banfield J.F."/>
        </authorList>
    </citation>
    <scope>NUCLEOTIDE SEQUENCE [LARGE SCALE GENOMIC DNA]</scope>
</reference>
<dbReference type="PRINTS" id="PR00143">
    <property type="entry name" value="CITRTSNTHASE"/>
</dbReference>
<dbReference type="Proteomes" id="UP000033870">
    <property type="component" value="Unassembled WGS sequence"/>
</dbReference>
<comment type="similarity">
    <text evidence="2">Belongs to the citrate synthase family.</text>
</comment>
<dbReference type="Pfam" id="PF00285">
    <property type="entry name" value="Citrate_synt"/>
    <property type="match status" value="1"/>
</dbReference>
<dbReference type="STRING" id="1619044.UY92_C0005G0025"/>
<dbReference type="GO" id="GO:0005829">
    <property type="term" value="C:cytosol"/>
    <property type="evidence" value="ECO:0007669"/>
    <property type="project" value="TreeGrafter"/>
</dbReference>
<dbReference type="PANTHER" id="PTHR11739:SF4">
    <property type="entry name" value="CITRATE SYNTHASE, PEROXISOMAL"/>
    <property type="match status" value="1"/>
</dbReference>
<dbReference type="AlphaFoldDB" id="A0A0G1YGR3"/>
<keyword evidence="4" id="KW-0808">Transferase</keyword>
<sequence length="246" mass="26500">MKYQTAITKIEDEREFVRGYSLEELTTKKSFVETVYLVLRGELPTAAETRLLNALLTAAIDHGPGTASGQVARIVASAQNSPHTALAAGILAMGERHGGAIEGAARFFQENKETGHIAGLVQSLKEQKIRLPGYGHAVLTHDGRSDVLLGVAKETGFYGPHCALAEKIGAVLNQISSKPIPLNIDGAMAAILLDMGFDWRLTKGFFIIARVPGLVAHIYEEMAGGEGLRRVPEEEIEYSGPEPRAL</sequence>
<dbReference type="InterPro" id="IPR016143">
    <property type="entry name" value="Citrate_synth-like_sm_a-sub"/>
</dbReference>
<evidence type="ECO:0000256" key="2">
    <source>
        <dbReference type="ARBA" id="ARBA00010566"/>
    </source>
</evidence>